<dbReference type="SFLD" id="SFLDG01121">
    <property type="entry name" value="Diphthamide_biosynthesis"/>
    <property type="match status" value="1"/>
</dbReference>
<dbReference type="GO" id="GO:0017183">
    <property type="term" value="P:protein histidyl modification to diphthamide"/>
    <property type="evidence" value="ECO:0007669"/>
    <property type="project" value="UniProtKB-UniPathway"/>
</dbReference>
<feature type="region of interest" description="Disordered" evidence="9">
    <location>
        <begin position="427"/>
        <end position="460"/>
    </location>
</feature>
<dbReference type="eggNOG" id="KOG2648">
    <property type="taxonomic scope" value="Eukaryota"/>
</dbReference>
<evidence type="ECO:0000256" key="6">
    <source>
        <dbReference type="ARBA" id="ARBA00023004"/>
    </source>
</evidence>
<dbReference type="RefSeq" id="XP_005707185.1">
    <property type="nucleotide sequence ID" value="XM_005707128.1"/>
</dbReference>
<dbReference type="InterPro" id="IPR042263">
    <property type="entry name" value="DPH1/DPH2_1"/>
</dbReference>
<reference evidence="11" key="1">
    <citation type="journal article" date="2013" name="Science">
        <title>Gene transfer from bacteria and archaea facilitated evolution of an extremophilic eukaryote.</title>
        <authorList>
            <person name="Schonknecht G."/>
            <person name="Chen W.H."/>
            <person name="Ternes C.M."/>
            <person name="Barbier G.G."/>
            <person name="Shrestha R.P."/>
            <person name="Stanke M."/>
            <person name="Brautigam A."/>
            <person name="Baker B.J."/>
            <person name="Banfield J.F."/>
            <person name="Garavito R.M."/>
            <person name="Carr K."/>
            <person name="Wilkerson C."/>
            <person name="Rensing S.A."/>
            <person name="Gagneul D."/>
            <person name="Dickenson N.E."/>
            <person name="Oesterhelt C."/>
            <person name="Lercher M.J."/>
            <person name="Weber A.P."/>
        </authorList>
    </citation>
    <scope>NUCLEOTIDE SEQUENCE [LARGE SCALE GENOMIC DNA]</scope>
    <source>
        <strain evidence="11">074W</strain>
    </source>
</reference>
<protein>
    <recommendedName>
        <fullName evidence="4 8">2-(3-amino-3-carboxypropyl)histidine synthase subunit 2</fullName>
    </recommendedName>
</protein>
<dbReference type="EMBL" id="KB454498">
    <property type="protein sequence ID" value="EME30665.1"/>
    <property type="molecule type" value="Genomic_DNA"/>
</dbReference>
<sequence>MATHEELKDQLMEQYDLEATVRFIRDNHFQKVCLQFPDHLLSEAPKVVDELERQTKADFYVLGDTAYAPCCVDVVAAQHVAADAVVHYGHSCLSPTRDLPVYYVFEKRSLFHLQKLVGFVKQNPASHLIVLFESYYAHLRCILFSFLKTHINEKTIIPVYLRKSSPTTSDLNTVETDSKTETHCRKYSIGHLEFELDLSIPTEQLQFVRLGSTSSSSFLRASLSLYPFVLDCYDDSTNNWFPANLNATTTLKRRLALISKAQKSHVFGIVVSAIATKGVLDAIERCEVLLNQFEMEWYLLNVGKPTPTKLGNFPEIEVFVLVGCPESAFLDSKSYMKPILTMAELELALDSRLYFTDIGSIHDFQDTLSRPFVARKQMPDDENEDIDKFYEETTANALSEFSMNRDLIAYDISSTSTAAFLRHRSWKGVEEEPNEENKPHTSKEGHCGIPSGYSNEGSRI</sequence>
<dbReference type="PANTHER" id="PTHR10762:SF2">
    <property type="entry name" value="2-(3-AMINO-3-CARBOXYPROPYL)HISTIDINE SYNTHASE SUBUNIT 2"/>
    <property type="match status" value="1"/>
</dbReference>
<name>M2X2Q6_GALSU</name>
<dbReference type="GO" id="GO:0046872">
    <property type="term" value="F:metal ion binding"/>
    <property type="evidence" value="ECO:0007669"/>
    <property type="project" value="UniProtKB-KW"/>
</dbReference>
<evidence type="ECO:0000313" key="11">
    <source>
        <dbReference type="Proteomes" id="UP000030680"/>
    </source>
</evidence>
<keyword evidence="7 8" id="KW-0411">Iron-sulfur</keyword>
<evidence type="ECO:0000256" key="5">
    <source>
        <dbReference type="ARBA" id="ARBA00022723"/>
    </source>
</evidence>
<gene>
    <name evidence="10" type="ORF">Gasu_21220</name>
</gene>
<dbReference type="Proteomes" id="UP000030680">
    <property type="component" value="Unassembled WGS sequence"/>
</dbReference>
<evidence type="ECO:0000256" key="3">
    <source>
        <dbReference type="ARBA" id="ARBA00006179"/>
    </source>
</evidence>
<dbReference type="SFLD" id="SFLDS00032">
    <property type="entry name" value="Radical_SAM_3-amino-3-carboxyp"/>
    <property type="match status" value="1"/>
</dbReference>
<comment type="similarity">
    <text evidence="3 8">Belongs to the DPH1/DPH2 family. DPH2 subfamily.</text>
</comment>
<dbReference type="OMA" id="QIWNENH"/>
<dbReference type="OrthoDB" id="449241at2759"/>
<dbReference type="FunFam" id="3.40.50.11860:FF:000001">
    <property type="entry name" value="2-(3-amino-3-carboxypropyl)histidine synthase subunit 2"/>
    <property type="match status" value="1"/>
</dbReference>
<evidence type="ECO:0000256" key="2">
    <source>
        <dbReference type="ARBA" id="ARBA00005156"/>
    </source>
</evidence>
<organism evidence="10 11">
    <name type="scientific">Galdieria sulphuraria</name>
    <name type="common">Red alga</name>
    <dbReference type="NCBI Taxonomy" id="130081"/>
    <lineage>
        <taxon>Eukaryota</taxon>
        <taxon>Rhodophyta</taxon>
        <taxon>Bangiophyceae</taxon>
        <taxon>Galdieriales</taxon>
        <taxon>Galdieriaceae</taxon>
        <taxon>Galdieria</taxon>
    </lineage>
</organism>
<dbReference type="UniPathway" id="UPA00559"/>
<evidence type="ECO:0000256" key="9">
    <source>
        <dbReference type="SAM" id="MobiDB-lite"/>
    </source>
</evidence>
<keyword evidence="6 8" id="KW-0408">Iron</keyword>
<dbReference type="AlphaFoldDB" id="M2X2Q6"/>
<feature type="compositionally biased region" description="Basic and acidic residues" evidence="9">
    <location>
        <begin position="427"/>
        <end position="446"/>
    </location>
</feature>
<comment type="cofactor">
    <cofactor evidence="1">
        <name>[4Fe-4S] cluster</name>
        <dbReference type="ChEBI" id="CHEBI:49883"/>
    </cofactor>
</comment>
<dbReference type="InterPro" id="IPR016435">
    <property type="entry name" value="DPH1/DPH2"/>
</dbReference>
<evidence type="ECO:0000313" key="10">
    <source>
        <dbReference type="EMBL" id="EME30665.1"/>
    </source>
</evidence>
<dbReference type="Gramene" id="EME30665">
    <property type="protein sequence ID" value="EME30665"/>
    <property type="gene ID" value="Gasu_21220"/>
</dbReference>
<evidence type="ECO:0000256" key="1">
    <source>
        <dbReference type="ARBA" id="ARBA00001966"/>
    </source>
</evidence>
<accession>M2X2Q6</accession>
<keyword evidence="5 8" id="KW-0479">Metal-binding</keyword>
<proteinExistence type="inferred from homology"/>
<dbReference type="Pfam" id="PF01866">
    <property type="entry name" value="Diphthamide_syn"/>
    <property type="match status" value="1"/>
</dbReference>
<evidence type="ECO:0000256" key="7">
    <source>
        <dbReference type="ARBA" id="ARBA00023014"/>
    </source>
</evidence>
<dbReference type="STRING" id="130081.M2X2Q6"/>
<dbReference type="InterPro" id="IPR042265">
    <property type="entry name" value="DPH1/DPH2_3"/>
</dbReference>
<dbReference type="InterPro" id="IPR010014">
    <property type="entry name" value="DHP2"/>
</dbReference>
<dbReference type="GO" id="GO:0051536">
    <property type="term" value="F:iron-sulfur cluster binding"/>
    <property type="evidence" value="ECO:0007669"/>
    <property type="project" value="UniProtKB-KW"/>
</dbReference>
<evidence type="ECO:0000256" key="4">
    <source>
        <dbReference type="ARBA" id="ARBA00021914"/>
    </source>
</evidence>
<dbReference type="NCBIfam" id="TIGR00322">
    <property type="entry name" value="diphth2_R"/>
    <property type="match status" value="1"/>
</dbReference>
<dbReference type="KEGG" id="gsl:Gasu_21220"/>
<dbReference type="GO" id="GO:0090560">
    <property type="term" value="F:2-(3-amino-3-carboxypropyl)histidine synthase activity"/>
    <property type="evidence" value="ECO:0007669"/>
    <property type="project" value="InterPro"/>
</dbReference>
<comment type="function">
    <text evidence="8">Required for the first step of diphthamide biosynthesis, a post-translational modification of histidine which occurs in elongation factor 2. DPH1 and DPH2 transfer a 3-amino-3-carboxypropyl (ACP) group from S-adenosyl-L-methionine (SAM) to a histidine residue, the reaction is assisted by a reduction system comprising DPH3 and a NADH-dependent reductase. Facilitates the reduction of the catalytic iron-sulfur cluster found in the DPH1 subunit.</text>
</comment>
<evidence type="ECO:0000256" key="8">
    <source>
        <dbReference type="RuleBase" id="RU364133"/>
    </source>
</evidence>
<dbReference type="GeneID" id="17089380"/>
<dbReference type="Gene3D" id="3.40.50.11860">
    <property type="entry name" value="Diphthamide synthesis DPH1/DPH2 domain 3"/>
    <property type="match status" value="1"/>
</dbReference>
<dbReference type="Gene3D" id="3.40.50.11840">
    <property type="entry name" value="Diphthamide synthesis DPH1/DPH2 domain 1"/>
    <property type="match status" value="1"/>
</dbReference>
<dbReference type="NCBIfam" id="TIGR00272">
    <property type="entry name" value="DPH2"/>
    <property type="match status" value="1"/>
</dbReference>
<keyword evidence="11" id="KW-1185">Reference proteome</keyword>
<comment type="pathway">
    <text evidence="2 8">Protein modification; peptidyl-diphthamide biosynthesis.</text>
</comment>
<dbReference type="FunFam" id="3.40.50.11840:FF:000002">
    <property type="entry name" value="2-(3-amino-3-carboxypropyl)histidine synthase subunit 2"/>
    <property type="match status" value="1"/>
</dbReference>
<dbReference type="PANTHER" id="PTHR10762">
    <property type="entry name" value="DIPHTHAMIDE BIOSYNTHESIS PROTEIN"/>
    <property type="match status" value="1"/>
</dbReference>